<reference evidence="1" key="1">
    <citation type="journal article" date="2010" name="Science">
        <title>Plasticity of animal genome architecture unmasked by rapid evolution of a pelagic tunicate.</title>
        <authorList>
            <person name="Denoeud F."/>
            <person name="Henriet S."/>
            <person name="Mungpakdee S."/>
            <person name="Aury J.M."/>
            <person name="Da Silva C."/>
            <person name="Brinkmann H."/>
            <person name="Mikhaleva J."/>
            <person name="Olsen L.C."/>
            <person name="Jubin C."/>
            <person name="Canestro C."/>
            <person name="Bouquet J.M."/>
            <person name="Danks G."/>
            <person name="Poulain J."/>
            <person name="Campsteijn C."/>
            <person name="Adamski M."/>
            <person name="Cross I."/>
            <person name="Yadetie F."/>
            <person name="Muffato M."/>
            <person name="Louis A."/>
            <person name="Butcher S."/>
            <person name="Tsagkogeorga G."/>
            <person name="Konrad A."/>
            <person name="Singh S."/>
            <person name="Jensen M.F."/>
            <person name="Cong E.H."/>
            <person name="Eikeseth-Otteraa H."/>
            <person name="Noel B."/>
            <person name="Anthouard V."/>
            <person name="Porcel B.M."/>
            <person name="Kachouri-Lafond R."/>
            <person name="Nishino A."/>
            <person name="Ugolini M."/>
            <person name="Chourrout P."/>
            <person name="Nishida H."/>
            <person name="Aasland R."/>
            <person name="Huzurbazar S."/>
            <person name="Westhof E."/>
            <person name="Delsuc F."/>
            <person name="Lehrach H."/>
            <person name="Reinhardt R."/>
            <person name="Weissenbach J."/>
            <person name="Roy S.W."/>
            <person name="Artiguenave F."/>
            <person name="Postlethwait J.H."/>
            <person name="Manak J.R."/>
            <person name="Thompson E.M."/>
            <person name="Jaillon O."/>
            <person name="Du Pasquier L."/>
            <person name="Boudinot P."/>
            <person name="Liberles D.A."/>
            <person name="Volff J.N."/>
            <person name="Philippe H."/>
            <person name="Lenhard B."/>
            <person name="Roest Crollius H."/>
            <person name="Wincker P."/>
            <person name="Chourrout D."/>
        </authorList>
    </citation>
    <scope>NUCLEOTIDE SEQUENCE [LARGE SCALE GENOMIC DNA]</scope>
</reference>
<keyword evidence="2" id="KW-1185">Reference proteome</keyword>
<gene>
    <name evidence="1" type="ORF">GSOID_T00002494001</name>
</gene>
<dbReference type="SUPFAM" id="SSF54928">
    <property type="entry name" value="RNA-binding domain, RBD"/>
    <property type="match status" value="1"/>
</dbReference>
<sequence length="345" mass="39180">MSWRVDVKKPKKVKKQKLPTFFTRTVVVWGLTEEQKNAEFIKDTLSTQGRIEKITIIKKKPAIKVRFRHQDDAIKVRSNKKLFKDMSNIYLKYGKDEKSVSIAPNIDDDLADLANLAGSFSFASASQETASTKSLEDSLMLDDAEEMSIAATSITGLSERGALMKKLQKHSKIQENMQEEMEVASMISSKINALPPTFNEFTVPEKDRINLDEILSEELLDNELMDGVSTAIKCRFVILSPVAWVPWIKAHLGLTSDMVHVVKDQSKIFIRLFSWSESRQIDDAFDGILLVNHNEATPDYTFEAKKLPEIKFNVPSNAKNNTFDSELRNHFRNALRQSFAKFAAN</sequence>
<dbReference type="InParanoid" id="E4X5L8"/>
<evidence type="ECO:0000313" key="1">
    <source>
        <dbReference type="EMBL" id="CBY07515.1"/>
    </source>
</evidence>
<dbReference type="InterPro" id="IPR012677">
    <property type="entry name" value="Nucleotide-bd_a/b_plait_sf"/>
</dbReference>
<protein>
    <recommendedName>
        <fullName evidence="3">RRM domain-containing protein</fullName>
    </recommendedName>
</protein>
<dbReference type="AlphaFoldDB" id="E4X5L8"/>
<evidence type="ECO:0008006" key="3">
    <source>
        <dbReference type="Google" id="ProtNLM"/>
    </source>
</evidence>
<dbReference type="Gene3D" id="3.30.70.330">
    <property type="match status" value="1"/>
</dbReference>
<dbReference type="OrthoDB" id="10309929at2759"/>
<organism evidence="1">
    <name type="scientific">Oikopleura dioica</name>
    <name type="common">Tunicate</name>
    <dbReference type="NCBI Taxonomy" id="34765"/>
    <lineage>
        <taxon>Eukaryota</taxon>
        <taxon>Metazoa</taxon>
        <taxon>Chordata</taxon>
        <taxon>Tunicata</taxon>
        <taxon>Appendicularia</taxon>
        <taxon>Copelata</taxon>
        <taxon>Oikopleuridae</taxon>
        <taxon>Oikopleura</taxon>
    </lineage>
</organism>
<name>E4X5L8_OIKDI</name>
<dbReference type="GO" id="GO:0003676">
    <property type="term" value="F:nucleic acid binding"/>
    <property type="evidence" value="ECO:0007669"/>
    <property type="project" value="InterPro"/>
</dbReference>
<dbReference type="EMBL" id="FN653026">
    <property type="protein sequence ID" value="CBY07515.1"/>
    <property type="molecule type" value="Genomic_DNA"/>
</dbReference>
<accession>E4X5L8</accession>
<dbReference type="Proteomes" id="UP000001307">
    <property type="component" value="Unassembled WGS sequence"/>
</dbReference>
<evidence type="ECO:0000313" key="2">
    <source>
        <dbReference type="Proteomes" id="UP000001307"/>
    </source>
</evidence>
<dbReference type="InterPro" id="IPR035979">
    <property type="entry name" value="RBD_domain_sf"/>
</dbReference>
<proteinExistence type="predicted"/>